<name>A0A8J2Y839_9PROT</name>
<dbReference type="RefSeq" id="WP_206711191.1">
    <property type="nucleotide sequence ID" value="NZ_BMGH01000001.1"/>
</dbReference>
<dbReference type="Proteomes" id="UP000613582">
    <property type="component" value="Unassembled WGS sequence"/>
</dbReference>
<reference evidence="1" key="2">
    <citation type="submission" date="2020-09" db="EMBL/GenBank/DDBJ databases">
        <authorList>
            <person name="Sun Q."/>
            <person name="Zhou Y."/>
        </authorList>
    </citation>
    <scope>NUCLEOTIDE SEQUENCE</scope>
    <source>
        <strain evidence="1">CGMCC 1.12921</strain>
    </source>
</reference>
<accession>A0A8J2Y839</accession>
<organism evidence="1 2">
    <name type="scientific">Aquisalinus flavus</name>
    <dbReference type="NCBI Taxonomy" id="1526572"/>
    <lineage>
        <taxon>Bacteria</taxon>
        <taxon>Pseudomonadati</taxon>
        <taxon>Pseudomonadota</taxon>
        <taxon>Alphaproteobacteria</taxon>
        <taxon>Parvularculales</taxon>
        <taxon>Parvularculaceae</taxon>
        <taxon>Aquisalinus</taxon>
    </lineage>
</organism>
<reference evidence="1" key="1">
    <citation type="journal article" date="2014" name="Int. J. Syst. Evol. Microbiol.">
        <title>Complete genome sequence of Corynebacterium casei LMG S-19264T (=DSM 44701T), isolated from a smear-ripened cheese.</title>
        <authorList>
            <consortium name="US DOE Joint Genome Institute (JGI-PGF)"/>
            <person name="Walter F."/>
            <person name="Albersmeier A."/>
            <person name="Kalinowski J."/>
            <person name="Ruckert C."/>
        </authorList>
    </citation>
    <scope>NUCLEOTIDE SEQUENCE</scope>
    <source>
        <strain evidence="1">CGMCC 1.12921</strain>
    </source>
</reference>
<dbReference type="EMBL" id="BMGH01000001">
    <property type="protein sequence ID" value="GGD13144.1"/>
    <property type="molecule type" value="Genomic_DNA"/>
</dbReference>
<dbReference type="Pfam" id="PF05930">
    <property type="entry name" value="Phage_AlpA"/>
    <property type="match status" value="1"/>
</dbReference>
<dbReference type="Gene3D" id="1.10.238.160">
    <property type="match status" value="1"/>
</dbReference>
<evidence type="ECO:0000313" key="1">
    <source>
        <dbReference type="EMBL" id="GGD13144.1"/>
    </source>
</evidence>
<sequence>MPSFPQTGFVRLKQILAPVGPIPVSKSTWWAGIKDGRFPQPLKLGARVTVWRAEDIHALIETGVTVDGA</sequence>
<keyword evidence="2" id="KW-1185">Reference proteome</keyword>
<dbReference type="InterPro" id="IPR010260">
    <property type="entry name" value="AlpA"/>
</dbReference>
<comment type="caution">
    <text evidence="1">The sequence shown here is derived from an EMBL/GenBank/DDBJ whole genome shotgun (WGS) entry which is preliminary data.</text>
</comment>
<evidence type="ECO:0000313" key="2">
    <source>
        <dbReference type="Proteomes" id="UP000613582"/>
    </source>
</evidence>
<gene>
    <name evidence="1" type="ORF">GCM10011342_22420</name>
</gene>
<dbReference type="AlphaFoldDB" id="A0A8J2Y839"/>
<proteinExistence type="predicted"/>
<protein>
    <submittedName>
        <fullName evidence="1">Uncharacterized protein</fullName>
    </submittedName>
</protein>